<dbReference type="Gene3D" id="2.120.10.30">
    <property type="entry name" value="TolB, C-terminal domain"/>
    <property type="match status" value="2"/>
</dbReference>
<protein>
    <recommendedName>
        <fullName evidence="5">Strictosidine synthase conserved region domain-containing protein</fullName>
    </recommendedName>
</protein>
<evidence type="ECO:0000256" key="3">
    <source>
        <dbReference type="ARBA" id="ARBA00022554"/>
    </source>
</evidence>
<evidence type="ECO:0000256" key="1">
    <source>
        <dbReference type="ARBA" id="ARBA00004116"/>
    </source>
</evidence>
<dbReference type="GO" id="GO:0005773">
    <property type="term" value="C:vacuole"/>
    <property type="evidence" value="ECO:0007669"/>
    <property type="project" value="UniProtKB-SubCell"/>
</dbReference>
<dbReference type="InterPro" id="IPR018119">
    <property type="entry name" value="Strictosidine_synth_cons-reg"/>
</dbReference>
<keyword evidence="3" id="KW-0926">Vacuole</keyword>
<dbReference type="InterPro" id="IPR011042">
    <property type="entry name" value="6-blade_b-propeller_TolB-like"/>
</dbReference>
<dbReference type="AlphaFoldDB" id="A0A8J5ZQU1"/>
<evidence type="ECO:0000313" key="7">
    <source>
        <dbReference type="Proteomes" id="UP000701853"/>
    </source>
</evidence>
<proteinExistence type="inferred from homology"/>
<dbReference type="GO" id="GO:0012505">
    <property type="term" value="C:endomembrane system"/>
    <property type="evidence" value="ECO:0007669"/>
    <property type="project" value="TreeGrafter"/>
</dbReference>
<evidence type="ECO:0000256" key="4">
    <source>
        <dbReference type="ARBA" id="ARBA00023180"/>
    </source>
</evidence>
<dbReference type="EMBL" id="JAHUZN010000001">
    <property type="protein sequence ID" value="KAG8502495.1"/>
    <property type="molecule type" value="Genomic_DNA"/>
</dbReference>
<sequence length="528" mass="60415">MGFVVDGKTGIVEIPSILSFIRLEAKKLRQQGWEKLSMHQSSFIQPKILICNEKHLEAAIIEPKRALIEEGREAIKASIERNGGIPYETKRRNHLLKDVQLTRKWYLLHPYSSYYHDSSQFQHYQEGRILKQLDGNGKGVFSSVSEINEVNRTLYIGSVTKPYVSLANDLGRPLFPSSDASSRASLSLFSCNSRSIDGFFFESSLKAEAPFLLLVFFFFYAIKAAQWDIVMKKYQLSFVMLYLALCVKQSHQRILYQKHDVKKIDEQFLHQKQNVVISNDYELINLVKVTGPESIAFDCKGEGPYVRVSNSRILKWHGPKLGWKEFAIPSSIRISFKFINGLDIDSSRGVIYFTDSSTTFQRRYADFLSRSTDNSGRLLKYDLHTKNTSVIYTGLMFPNGVALNKNHSFLLVAETTRRRILKFKLGTNNFESEVFAELPRVPDNIKMNNRGEFWVALNAGRLGKIDDDVPDPIGIKYDQEERILKQLDGNGEDVFSSISEINEVNRTLYIGSVTKPYVTILKFEVTKS</sequence>
<evidence type="ECO:0000256" key="2">
    <source>
        <dbReference type="ARBA" id="ARBA00009191"/>
    </source>
</evidence>
<organism evidence="6 7">
    <name type="scientific">Gossypium anomalum</name>
    <dbReference type="NCBI Taxonomy" id="47600"/>
    <lineage>
        <taxon>Eukaryota</taxon>
        <taxon>Viridiplantae</taxon>
        <taxon>Streptophyta</taxon>
        <taxon>Embryophyta</taxon>
        <taxon>Tracheophyta</taxon>
        <taxon>Spermatophyta</taxon>
        <taxon>Magnoliopsida</taxon>
        <taxon>eudicotyledons</taxon>
        <taxon>Gunneridae</taxon>
        <taxon>Pentapetalae</taxon>
        <taxon>rosids</taxon>
        <taxon>malvids</taxon>
        <taxon>Malvales</taxon>
        <taxon>Malvaceae</taxon>
        <taxon>Malvoideae</taxon>
        <taxon>Gossypium</taxon>
    </lineage>
</organism>
<name>A0A8J5ZQU1_9ROSI</name>
<dbReference type="GO" id="GO:0016787">
    <property type="term" value="F:hydrolase activity"/>
    <property type="evidence" value="ECO:0007669"/>
    <property type="project" value="TreeGrafter"/>
</dbReference>
<keyword evidence="7" id="KW-1185">Reference proteome</keyword>
<evidence type="ECO:0000259" key="5">
    <source>
        <dbReference type="Pfam" id="PF03088"/>
    </source>
</evidence>
<dbReference type="PANTHER" id="PTHR10426:SF86">
    <property type="entry name" value="PROTEIN STRICTOSIDINE SYNTHASE-LIKE 10-LIKE"/>
    <property type="match status" value="1"/>
</dbReference>
<comment type="similarity">
    <text evidence="2">Belongs to the strictosidine synthase family.</text>
</comment>
<reference evidence="6 7" key="1">
    <citation type="journal article" date="2021" name="bioRxiv">
        <title>The Gossypium anomalum genome as a resource for cotton improvement and evolutionary analysis of hybrid incompatibility.</title>
        <authorList>
            <person name="Grover C.E."/>
            <person name="Yuan D."/>
            <person name="Arick M.A."/>
            <person name="Miller E.R."/>
            <person name="Hu G."/>
            <person name="Peterson D.G."/>
            <person name="Wendel J.F."/>
            <person name="Udall J.A."/>
        </authorList>
    </citation>
    <scope>NUCLEOTIDE SEQUENCE [LARGE SCALE GENOMIC DNA]</scope>
    <source>
        <strain evidence="6">JFW-Udall</strain>
        <tissue evidence="6">Leaf</tissue>
    </source>
</reference>
<dbReference type="OrthoDB" id="5307922at2759"/>
<feature type="domain" description="Strictosidine synthase conserved region" evidence="5">
    <location>
        <begin position="340"/>
        <end position="423"/>
    </location>
</feature>
<gene>
    <name evidence="6" type="ORF">CXB51_000120</name>
</gene>
<dbReference type="SUPFAM" id="SSF63829">
    <property type="entry name" value="Calcium-dependent phosphotriesterase"/>
    <property type="match status" value="1"/>
</dbReference>
<comment type="caution">
    <text evidence="6">The sequence shown here is derived from an EMBL/GenBank/DDBJ whole genome shotgun (WGS) entry which is preliminary data.</text>
</comment>
<dbReference type="PANTHER" id="PTHR10426">
    <property type="entry name" value="STRICTOSIDINE SYNTHASE-RELATED"/>
    <property type="match status" value="1"/>
</dbReference>
<keyword evidence="4" id="KW-0325">Glycoprotein</keyword>
<dbReference type="Pfam" id="PF03088">
    <property type="entry name" value="Str_synth"/>
    <property type="match status" value="1"/>
</dbReference>
<comment type="subcellular location">
    <subcellularLocation>
        <location evidence="1">Vacuole</location>
    </subcellularLocation>
</comment>
<dbReference type="Proteomes" id="UP000701853">
    <property type="component" value="Chromosome 1"/>
</dbReference>
<accession>A0A8J5ZQU1</accession>
<evidence type="ECO:0000313" key="6">
    <source>
        <dbReference type="EMBL" id="KAG8502495.1"/>
    </source>
</evidence>